<evidence type="ECO:0000256" key="4">
    <source>
        <dbReference type="ARBA" id="ARBA00022801"/>
    </source>
</evidence>
<keyword evidence="5" id="KW-0136">Cellulose degradation</keyword>
<dbReference type="GO" id="GO:0030245">
    <property type="term" value="P:cellulose catabolic process"/>
    <property type="evidence" value="ECO:0007669"/>
    <property type="project" value="UniProtKB-KW"/>
</dbReference>
<dbReference type="Proteomes" id="UP000248706">
    <property type="component" value="Unassembled WGS sequence"/>
</dbReference>
<feature type="binding site" evidence="10">
    <location>
        <position position="33"/>
    </location>
    <ligand>
        <name>substrate</name>
    </ligand>
</feature>
<evidence type="ECO:0000256" key="12">
    <source>
        <dbReference type="RuleBase" id="RU361175"/>
    </source>
</evidence>
<evidence type="ECO:0000256" key="10">
    <source>
        <dbReference type="PIRSR" id="PIRSR617736-2"/>
    </source>
</evidence>
<dbReference type="RefSeq" id="WP_112426824.1">
    <property type="nucleotide sequence ID" value="NZ_MCIF01000002.1"/>
</dbReference>
<dbReference type="InterPro" id="IPR017853">
    <property type="entry name" value="GH"/>
</dbReference>
<organism evidence="13 14">
    <name type="scientific">Thermogemmatispora tikiterensis</name>
    <dbReference type="NCBI Taxonomy" id="1825093"/>
    <lineage>
        <taxon>Bacteria</taxon>
        <taxon>Bacillati</taxon>
        <taxon>Chloroflexota</taxon>
        <taxon>Ktedonobacteria</taxon>
        <taxon>Thermogemmatisporales</taxon>
        <taxon>Thermogemmatisporaceae</taxon>
        <taxon>Thermogemmatispora</taxon>
    </lineage>
</organism>
<dbReference type="SUPFAM" id="SSF51445">
    <property type="entry name" value="(Trans)glycosidases"/>
    <property type="match status" value="1"/>
</dbReference>
<feature type="binding site" evidence="10">
    <location>
        <position position="178"/>
    </location>
    <ligand>
        <name>substrate</name>
    </ligand>
</feature>
<feature type="binding site" evidence="10">
    <location>
        <begin position="422"/>
        <end position="423"/>
    </location>
    <ligand>
        <name>substrate</name>
    </ligand>
</feature>
<dbReference type="InterPro" id="IPR018120">
    <property type="entry name" value="Glyco_hydro_1_AS"/>
</dbReference>
<comment type="catalytic activity">
    <reaction evidence="1 12">
        <text>Hydrolysis of terminal, non-reducing beta-D-glucosyl residues with release of beta-D-glucose.</text>
        <dbReference type="EC" id="3.2.1.21"/>
    </reaction>
</comment>
<dbReference type="PANTHER" id="PTHR10353:SF36">
    <property type="entry name" value="LP05116P"/>
    <property type="match status" value="1"/>
</dbReference>
<dbReference type="OrthoDB" id="9765195at2"/>
<dbReference type="PROSITE" id="PS00653">
    <property type="entry name" value="GLYCOSYL_HYDROL_F1_2"/>
    <property type="match status" value="1"/>
</dbReference>
<protein>
    <recommendedName>
        <fullName evidence="3 12">Beta-glucosidase</fullName>
        <ecNumber evidence="3 12">3.2.1.21</ecNumber>
    </recommendedName>
</protein>
<dbReference type="EC" id="3.2.1.21" evidence="3 12"/>
<feature type="active site" description="Proton donor" evidence="9">
    <location>
        <position position="179"/>
    </location>
</feature>
<dbReference type="GO" id="GO:0005829">
    <property type="term" value="C:cytosol"/>
    <property type="evidence" value="ECO:0007669"/>
    <property type="project" value="TreeGrafter"/>
</dbReference>
<keyword evidence="14" id="KW-1185">Reference proteome</keyword>
<feature type="binding site" evidence="10">
    <location>
        <position position="308"/>
    </location>
    <ligand>
        <name>substrate</name>
    </ligand>
</feature>
<evidence type="ECO:0000256" key="8">
    <source>
        <dbReference type="ARBA" id="ARBA00023326"/>
    </source>
</evidence>
<dbReference type="FunFam" id="3.20.20.80:FF:000004">
    <property type="entry name" value="Beta-glucosidase 6-phospho-beta-glucosidase"/>
    <property type="match status" value="1"/>
</dbReference>
<keyword evidence="7 12" id="KW-0326">Glycosidase</keyword>
<comment type="caution">
    <text evidence="13">The sequence shown here is derived from an EMBL/GenBank/DDBJ whole genome shotgun (WGS) entry which is preliminary data.</text>
</comment>
<accession>A0A328VAS3</accession>
<dbReference type="GO" id="GO:0008422">
    <property type="term" value="F:beta-glucosidase activity"/>
    <property type="evidence" value="ECO:0007669"/>
    <property type="project" value="UniProtKB-EC"/>
</dbReference>
<keyword evidence="8" id="KW-0624">Polysaccharide degradation</keyword>
<evidence type="ECO:0000256" key="3">
    <source>
        <dbReference type="ARBA" id="ARBA00012744"/>
    </source>
</evidence>
<dbReference type="Pfam" id="PF00232">
    <property type="entry name" value="Glyco_hydro_1"/>
    <property type="match status" value="1"/>
</dbReference>
<dbReference type="EMBL" id="MCIF01000002">
    <property type="protein sequence ID" value="RAQ94707.1"/>
    <property type="molecule type" value="Genomic_DNA"/>
</dbReference>
<keyword evidence="6" id="KW-0119">Carbohydrate metabolism</keyword>
<evidence type="ECO:0000313" key="13">
    <source>
        <dbReference type="EMBL" id="RAQ94707.1"/>
    </source>
</evidence>
<proteinExistence type="inferred from homology"/>
<evidence type="ECO:0000256" key="2">
    <source>
        <dbReference type="ARBA" id="ARBA00010838"/>
    </source>
</evidence>
<feature type="active site" description="Nucleophile" evidence="9 11">
    <location>
        <position position="368"/>
    </location>
</feature>
<keyword evidence="4 12" id="KW-0378">Hydrolase</keyword>
<dbReference type="Gene3D" id="3.20.20.80">
    <property type="entry name" value="Glycosidases"/>
    <property type="match status" value="1"/>
</dbReference>
<evidence type="ECO:0000256" key="11">
    <source>
        <dbReference type="PROSITE-ProRule" id="PRU10055"/>
    </source>
</evidence>
<reference evidence="13 14" key="1">
    <citation type="submission" date="2016-08" db="EMBL/GenBank/DDBJ databases">
        <title>Analysis of Carbohydrate Active Enzymes in Thermogemmatispora T81 Reveals Carbohydrate Degradation Ability.</title>
        <authorList>
            <person name="Tomazini A."/>
            <person name="Lal S."/>
            <person name="Stott M."/>
            <person name="Henrissat B."/>
            <person name="Polikarpov I."/>
            <person name="Sparling R."/>
            <person name="Levin D.B."/>
        </authorList>
    </citation>
    <scope>NUCLEOTIDE SEQUENCE [LARGE SCALE GENOMIC DNA]</scope>
    <source>
        <strain evidence="13 14">T81</strain>
    </source>
</reference>
<evidence type="ECO:0000256" key="5">
    <source>
        <dbReference type="ARBA" id="ARBA00023001"/>
    </source>
</evidence>
<evidence type="ECO:0000256" key="9">
    <source>
        <dbReference type="PIRSR" id="PIRSR617736-1"/>
    </source>
</evidence>
<evidence type="ECO:0000313" key="14">
    <source>
        <dbReference type="Proteomes" id="UP000248706"/>
    </source>
</evidence>
<gene>
    <name evidence="13" type="ORF">A4R35_04110</name>
</gene>
<dbReference type="NCBIfam" id="TIGR03356">
    <property type="entry name" value="BGL"/>
    <property type="match status" value="1"/>
</dbReference>
<feature type="binding site" evidence="10">
    <location>
        <position position="134"/>
    </location>
    <ligand>
        <name>substrate</name>
    </ligand>
</feature>
<name>A0A328VAS3_9CHLR</name>
<dbReference type="InterPro" id="IPR017736">
    <property type="entry name" value="Glyco_hydro_1_beta-glucosidase"/>
</dbReference>
<evidence type="ECO:0000256" key="1">
    <source>
        <dbReference type="ARBA" id="ARBA00000448"/>
    </source>
</evidence>
<dbReference type="PRINTS" id="PR00131">
    <property type="entry name" value="GLHYDRLASE1"/>
</dbReference>
<comment type="similarity">
    <text evidence="2 12">Belongs to the glycosyl hydrolase 1 family.</text>
</comment>
<dbReference type="AlphaFoldDB" id="A0A328VAS3"/>
<evidence type="ECO:0000256" key="7">
    <source>
        <dbReference type="ARBA" id="ARBA00023295"/>
    </source>
</evidence>
<sequence>MTSIPTVSFQAVEDLAARFPTGFFWGAATSSYQVEGAVAEDGRGPSIWDDFSATPGRVVDGQSGAQAADHYHRYREDVALMARLGLNAYRFSIAWPRVLPEGRGLVNQAGLDFYDRLVDALLEAGIQPFVTLYHWDLPSALEHEGGWRARSTAYAFADYAEVVARRLGDRVLHWMTLNEPWCSAYLGYGIGVHAPGLRDRQAAVDAAHHLLLAHGLALPRMRAILPAQAQIGTAQVLVKVYGADERPETQRDVALAHAFSNRWFLDPLYRGCYPEGLFAALGLNPPPIEEGDLELIAAPLDFLGVNNYSRMLVRGSPEPPLADQCRTVSPVPNACYTDMAWEIFPQGLRDLLLDVSREYPVQRLYVTENGAAFPDEWDGGETVHDPRRVAYLASYINACAEALEQGAPLCGYFVWSLLDNFEWAEGYRKRFGIVYVDYASQRRVMKESAHWYAALLQSFHARSRCC</sequence>
<dbReference type="PROSITE" id="PS00572">
    <property type="entry name" value="GLYCOSYL_HYDROL_F1_1"/>
    <property type="match status" value="1"/>
</dbReference>
<dbReference type="PANTHER" id="PTHR10353">
    <property type="entry name" value="GLYCOSYL HYDROLASE"/>
    <property type="match status" value="1"/>
</dbReference>
<dbReference type="InterPro" id="IPR033132">
    <property type="entry name" value="GH_1_N_CS"/>
</dbReference>
<feature type="binding site" evidence="10">
    <location>
        <position position="415"/>
    </location>
    <ligand>
        <name>substrate</name>
    </ligand>
</feature>
<dbReference type="InterPro" id="IPR001360">
    <property type="entry name" value="Glyco_hydro_1"/>
</dbReference>
<evidence type="ECO:0000256" key="6">
    <source>
        <dbReference type="ARBA" id="ARBA00023277"/>
    </source>
</evidence>